<feature type="transmembrane region" description="Helical" evidence="1">
    <location>
        <begin position="104"/>
        <end position="126"/>
    </location>
</feature>
<reference evidence="2 3" key="1">
    <citation type="submission" date="2020-10" db="EMBL/GenBank/DDBJ databases">
        <title>Bacillus sp. HD4P25, an endophyte from a halophyte.</title>
        <authorList>
            <person name="Sun J.-Q."/>
        </authorList>
    </citation>
    <scope>NUCLEOTIDE SEQUENCE [LARGE SCALE GENOMIC DNA]</scope>
    <source>
        <strain evidence="2 3">YIM 93174</strain>
    </source>
</reference>
<feature type="transmembrane region" description="Helical" evidence="1">
    <location>
        <begin position="78"/>
        <end position="98"/>
    </location>
</feature>
<evidence type="ECO:0000256" key="1">
    <source>
        <dbReference type="SAM" id="Phobius"/>
    </source>
</evidence>
<evidence type="ECO:0000313" key="3">
    <source>
        <dbReference type="Proteomes" id="UP001516662"/>
    </source>
</evidence>
<keyword evidence="1" id="KW-0812">Transmembrane</keyword>
<keyword evidence="1" id="KW-1133">Transmembrane helix</keyword>
<dbReference type="RefSeq" id="WP_193535939.1">
    <property type="nucleotide sequence ID" value="NZ_JADCLJ010000019.1"/>
</dbReference>
<comment type="caution">
    <text evidence="2">The sequence shown here is derived from an EMBL/GenBank/DDBJ whole genome shotgun (WGS) entry which is preliminary data.</text>
</comment>
<organism evidence="2 3">
    <name type="scientific">Litchfieldia luteola</name>
    <dbReference type="NCBI Taxonomy" id="682179"/>
    <lineage>
        <taxon>Bacteria</taxon>
        <taxon>Bacillati</taxon>
        <taxon>Bacillota</taxon>
        <taxon>Bacilli</taxon>
        <taxon>Bacillales</taxon>
        <taxon>Bacillaceae</taxon>
        <taxon>Litchfieldia</taxon>
    </lineage>
</organism>
<dbReference type="Proteomes" id="UP001516662">
    <property type="component" value="Unassembled WGS sequence"/>
</dbReference>
<evidence type="ECO:0000313" key="2">
    <source>
        <dbReference type="EMBL" id="MBE4908350.1"/>
    </source>
</evidence>
<dbReference type="EMBL" id="JADCLJ010000019">
    <property type="protein sequence ID" value="MBE4908350.1"/>
    <property type="molecule type" value="Genomic_DNA"/>
</dbReference>
<accession>A0ABR9QIL5</accession>
<sequence length="185" mass="21000">MEKNRFINELNRHLEKVPEHDRREMLYDYEEHFSIGLAEGRSEDDLILELGDPSLIARDLLADYRVTKAENDKSIPNMFNAIVAAISLSFFNLVFILGPVIGVFGVYVGLCLTAIAFTLSPLAIFPSIFFNGFERLPFTFFVSLILCSLGILLSVGMIYVGRYFYNLILRYIKFNIRVIKGGKAA</sequence>
<name>A0ABR9QIL5_9BACI</name>
<gene>
    <name evidence="2" type="ORF">IMZ08_09805</name>
</gene>
<keyword evidence="3" id="KW-1185">Reference proteome</keyword>
<keyword evidence="1" id="KW-0472">Membrane</keyword>
<protein>
    <submittedName>
        <fullName evidence="2">DUF1700 domain-containing protein</fullName>
    </submittedName>
</protein>
<proteinExistence type="predicted"/>
<feature type="transmembrane region" description="Helical" evidence="1">
    <location>
        <begin position="138"/>
        <end position="160"/>
    </location>
</feature>
<dbReference type="Pfam" id="PF22564">
    <property type="entry name" value="HAAS"/>
    <property type="match status" value="1"/>
</dbReference>